<feature type="region of interest" description="Disordered" evidence="1">
    <location>
        <begin position="170"/>
        <end position="241"/>
    </location>
</feature>
<feature type="compositionally biased region" description="Low complexity" evidence="1">
    <location>
        <begin position="500"/>
        <end position="515"/>
    </location>
</feature>
<proteinExistence type="predicted"/>
<dbReference type="EMBL" id="CP119961">
    <property type="protein sequence ID" value="WFD39587.1"/>
    <property type="molecule type" value="Genomic_DNA"/>
</dbReference>
<dbReference type="AlphaFoldDB" id="A0AAF0F300"/>
<feature type="region of interest" description="Disordered" evidence="1">
    <location>
        <begin position="256"/>
        <end position="283"/>
    </location>
</feature>
<feature type="compositionally biased region" description="Basic and acidic residues" evidence="1">
    <location>
        <begin position="455"/>
        <end position="464"/>
    </location>
</feature>
<organism evidence="2 3">
    <name type="scientific">Malassezia japonica</name>
    <dbReference type="NCBI Taxonomy" id="223818"/>
    <lineage>
        <taxon>Eukaryota</taxon>
        <taxon>Fungi</taxon>
        <taxon>Dikarya</taxon>
        <taxon>Basidiomycota</taxon>
        <taxon>Ustilaginomycotina</taxon>
        <taxon>Malasseziomycetes</taxon>
        <taxon>Malasseziales</taxon>
        <taxon>Malasseziaceae</taxon>
        <taxon>Malassezia</taxon>
    </lineage>
</organism>
<evidence type="ECO:0008006" key="4">
    <source>
        <dbReference type="Google" id="ProtNLM"/>
    </source>
</evidence>
<evidence type="ECO:0000256" key="1">
    <source>
        <dbReference type="SAM" id="MobiDB-lite"/>
    </source>
</evidence>
<dbReference type="GeneID" id="85226218"/>
<gene>
    <name evidence="2" type="ORF">MJAP1_002567</name>
</gene>
<reference evidence="2" key="1">
    <citation type="submission" date="2023-03" db="EMBL/GenBank/DDBJ databases">
        <title>Mating type loci evolution in Malassezia.</title>
        <authorList>
            <person name="Coelho M.A."/>
        </authorList>
    </citation>
    <scope>NUCLEOTIDE SEQUENCE</scope>
    <source>
        <strain evidence="2">CBS 9431</strain>
    </source>
</reference>
<sequence>MSATESGRAILIKGPTLNSKVFLTSLPDRLDDLLTKARELFHVPAECTPQLYVACQSSVGTANSEQRGAILLPDALPFLRDRELLTLRWAPTDSSRREANARVQWDPKLPAQEPIGTPRPGTMPIWRGPQARAAHAARVLERERNQATEEWTDQLRKPLRSDAAVFNKARMESREPMSPPPSSPTASPEQAVPELSRAEVPLSPTPHRSANATLKPLVWKNQEEPLTPPRGSASPALSDTPPSLSGFGAWCARLNPFSRNTPQKEPEAPAPAAPVRGPTKTETRSFYAPKVRAKPMLVPDVAHVQGPAAYDIITQVLAAIREHPCAMHFRAPMSDELRKFSERRGRVTDLAAMGARAAKRDYGGVPLTRFAEELAQYLDHLVLFYGEHSTQAHAATGLGKFAETLLKELSKKPVRRDSDDKKKESLSVPTKPSPSKPAVVQLEGKEVSKPPSSKDASRRMEVKADNATLPAADREPKAKPASATPPTSHVPLASGETSKADAAPAKRAPKRIAAPTEQPVAKRTRRSTRV</sequence>
<evidence type="ECO:0000313" key="3">
    <source>
        <dbReference type="Proteomes" id="UP001217754"/>
    </source>
</evidence>
<protein>
    <recommendedName>
        <fullName evidence="4">Bromo domain-containing protein</fullName>
    </recommendedName>
</protein>
<name>A0AAF0F300_9BASI</name>
<keyword evidence="3" id="KW-1185">Reference proteome</keyword>
<dbReference type="RefSeq" id="XP_060122484.1">
    <property type="nucleotide sequence ID" value="XM_060266501.1"/>
</dbReference>
<accession>A0AAF0F300</accession>
<evidence type="ECO:0000313" key="2">
    <source>
        <dbReference type="EMBL" id="WFD39587.1"/>
    </source>
</evidence>
<feature type="region of interest" description="Disordered" evidence="1">
    <location>
        <begin position="412"/>
        <end position="530"/>
    </location>
</feature>
<dbReference type="Proteomes" id="UP001217754">
    <property type="component" value="Chromosome 4"/>
</dbReference>
<feature type="compositionally biased region" description="Basic and acidic residues" evidence="1">
    <location>
        <begin position="412"/>
        <end position="425"/>
    </location>
</feature>